<evidence type="ECO:0000313" key="2">
    <source>
        <dbReference type="EMBL" id="QGU06708.1"/>
    </source>
</evidence>
<evidence type="ECO:0000259" key="1">
    <source>
        <dbReference type="Pfam" id="PF03374"/>
    </source>
</evidence>
<keyword evidence="3" id="KW-1185">Reference proteome</keyword>
<protein>
    <submittedName>
        <fullName evidence="2">Phage antirepressor protein KilAC domain protein</fullName>
    </submittedName>
</protein>
<gene>
    <name evidence="2" type="ORF">COCCU_03795</name>
</gene>
<dbReference type="Proteomes" id="UP000424462">
    <property type="component" value="Chromosome"/>
</dbReference>
<feature type="domain" description="Antirepressor protein C-terminal" evidence="1">
    <location>
        <begin position="1"/>
        <end position="69"/>
    </location>
</feature>
<dbReference type="EMBL" id="CP046455">
    <property type="protein sequence ID" value="QGU06708.1"/>
    <property type="molecule type" value="Genomic_DNA"/>
</dbReference>
<dbReference type="GO" id="GO:0003677">
    <property type="term" value="F:DNA binding"/>
    <property type="evidence" value="ECO:0007669"/>
    <property type="project" value="InterPro"/>
</dbReference>
<organism evidence="2 3">
    <name type="scientific">Corynebacterium occultum</name>
    <dbReference type="NCBI Taxonomy" id="2675219"/>
    <lineage>
        <taxon>Bacteria</taxon>
        <taxon>Bacillati</taxon>
        <taxon>Actinomycetota</taxon>
        <taxon>Actinomycetes</taxon>
        <taxon>Mycobacteriales</taxon>
        <taxon>Corynebacteriaceae</taxon>
        <taxon>Corynebacterium</taxon>
    </lineage>
</organism>
<dbReference type="KEGG" id="cok:COCCU_03795"/>
<evidence type="ECO:0000313" key="3">
    <source>
        <dbReference type="Proteomes" id="UP000424462"/>
    </source>
</evidence>
<dbReference type="Pfam" id="PF03374">
    <property type="entry name" value="ANT"/>
    <property type="match status" value="1"/>
</dbReference>
<proteinExistence type="predicted"/>
<name>A0A6B8WJU1_9CORY</name>
<dbReference type="InterPro" id="IPR005039">
    <property type="entry name" value="Ant_C"/>
</dbReference>
<dbReference type="AlphaFoldDB" id="A0A6B8WJU1"/>
<reference evidence="2 3" key="1">
    <citation type="submission" date="2019-11" db="EMBL/GenBank/DDBJ databases">
        <title>Complete genome sequence of Corynebacterium kalinowskii 1959, a novel Corynebacterium species isolated from soil of a small paddock in Vilsendorf, Germany.</title>
        <authorList>
            <person name="Schaffert L."/>
            <person name="Ruwe M."/>
            <person name="Milse J."/>
            <person name="Hanuschka K."/>
            <person name="Ortseifen V."/>
            <person name="Droste J."/>
            <person name="Brandt D."/>
            <person name="Schlueter L."/>
            <person name="Kutter Y."/>
            <person name="Vinke S."/>
            <person name="Viehoefer P."/>
            <person name="Jacob L."/>
            <person name="Luebke N.-C."/>
            <person name="Schulte-Berndt E."/>
            <person name="Hain C."/>
            <person name="Linder M."/>
            <person name="Schmidt P."/>
            <person name="Wollenschlaeger L."/>
            <person name="Luttermann T."/>
            <person name="Thieme E."/>
            <person name="Hassa J."/>
            <person name="Haak M."/>
            <person name="Wittchen M."/>
            <person name="Mentz A."/>
            <person name="Persicke M."/>
            <person name="Busche T."/>
            <person name="Ruckert C."/>
        </authorList>
    </citation>
    <scope>NUCLEOTIDE SEQUENCE [LARGE SCALE GENOMIC DNA]</scope>
    <source>
        <strain evidence="2 3">2039</strain>
    </source>
</reference>
<sequence length="86" mass="10100">MGRQQLFDELHEKRILMSGAGMRNTPYQPYAHHFEVFQVQFPRIDGTYGEGYTTRVKTSGINYVRKRLELPPLDFPFPLRDGKPTR</sequence>
<accession>A0A6B8WJU1</accession>